<dbReference type="EMBL" id="LZKQ01000285">
    <property type="protein sequence ID" value="OBI76106.1"/>
    <property type="molecule type" value="Genomic_DNA"/>
</dbReference>
<dbReference type="AlphaFoldDB" id="A0A1A3BRQ4"/>
<comment type="similarity">
    <text evidence="1 2">Belongs to the anti-sigma-factor antagonist family.</text>
</comment>
<evidence type="ECO:0000313" key="4">
    <source>
        <dbReference type="EMBL" id="OBI76106.1"/>
    </source>
</evidence>
<evidence type="ECO:0000256" key="2">
    <source>
        <dbReference type="RuleBase" id="RU003749"/>
    </source>
</evidence>
<protein>
    <recommendedName>
        <fullName evidence="2">Anti-sigma factor antagonist</fullName>
    </recommendedName>
</protein>
<dbReference type="InterPro" id="IPR036513">
    <property type="entry name" value="STAS_dom_sf"/>
</dbReference>
<dbReference type="PANTHER" id="PTHR33495">
    <property type="entry name" value="ANTI-SIGMA FACTOR ANTAGONIST TM_1081-RELATED-RELATED"/>
    <property type="match status" value="1"/>
</dbReference>
<dbReference type="GO" id="GO:0043856">
    <property type="term" value="F:anti-sigma factor antagonist activity"/>
    <property type="evidence" value="ECO:0007669"/>
    <property type="project" value="InterPro"/>
</dbReference>
<reference evidence="4 5" key="1">
    <citation type="submission" date="2016-06" db="EMBL/GenBank/DDBJ databases">
        <authorList>
            <person name="Kjaerup R.B."/>
            <person name="Dalgaard T.S."/>
            <person name="Juul-Madsen H.R."/>
        </authorList>
    </citation>
    <scope>NUCLEOTIDE SEQUENCE [LARGE SCALE GENOMIC DNA]</scope>
    <source>
        <strain evidence="4 5">1081914.2</strain>
    </source>
</reference>
<dbReference type="NCBIfam" id="TIGR00377">
    <property type="entry name" value="ant_ant_sig"/>
    <property type="match status" value="1"/>
</dbReference>
<dbReference type="eggNOG" id="COG1366">
    <property type="taxonomic scope" value="Bacteria"/>
</dbReference>
<evidence type="ECO:0000313" key="5">
    <source>
        <dbReference type="Proteomes" id="UP000093795"/>
    </source>
</evidence>
<dbReference type="Pfam" id="PF01740">
    <property type="entry name" value="STAS"/>
    <property type="match status" value="1"/>
</dbReference>
<evidence type="ECO:0000259" key="3">
    <source>
        <dbReference type="PROSITE" id="PS50801"/>
    </source>
</evidence>
<accession>A0A1A3BRQ4</accession>
<dbReference type="PANTHER" id="PTHR33495:SF2">
    <property type="entry name" value="ANTI-SIGMA FACTOR ANTAGONIST TM_1081-RELATED"/>
    <property type="match status" value="1"/>
</dbReference>
<dbReference type="InterPro" id="IPR002645">
    <property type="entry name" value="STAS_dom"/>
</dbReference>
<organism evidence="4 5">
    <name type="scientific">Mycobacterium asiaticum</name>
    <dbReference type="NCBI Taxonomy" id="1790"/>
    <lineage>
        <taxon>Bacteria</taxon>
        <taxon>Bacillati</taxon>
        <taxon>Actinomycetota</taxon>
        <taxon>Actinomycetes</taxon>
        <taxon>Mycobacteriales</taxon>
        <taxon>Mycobacteriaceae</taxon>
        <taxon>Mycobacterium</taxon>
    </lineage>
</organism>
<gene>
    <name evidence="4" type="ORF">A9X01_04085</name>
</gene>
<sequence length="150" mass="16265">MSRAVTEVFATPLRLSARLVSELGAENSTMRATVQGFDSAVIVYVGGDIDACNDGNWRLLLAEASAFVTAPQLFIVDVNSVEFMSCSAYEALAEEAHRCRERGIELCLVSIDPSVSRIVTACGLDDILSVHPSTPQRMQLVDPSHQYQAC</sequence>
<dbReference type="STRING" id="1790.A5645_13140"/>
<dbReference type="SUPFAM" id="SSF52091">
    <property type="entry name" value="SpoIIaa-like"/>
    <property type="match status" value="1"/>
</dbReference>
<name>A0A1A3BRQ4_MYCAS</name>
<dbReference type="Proteomes" id="UP000093795">
    <property type="component" value="Unassembled WGS sequence"/>
</dbReference>
<comment type="caution">
    <text evidence="4">The sequence shown here is derived from an EMBL/GenBank/DDBJ whole genome shotgun (WGS) entry which is preliminary data.</text>
</comment>
<dbReference type="Gene3D" id="3.30.750.24">
    <property type="entry name" value="STAS domain"/>
    <property type="match status" value="1"/>
</dbReference>
<dbReference type="RefSeq" id="WP_065123091.1">
    <property type="nucleotide sequence ID" value="NZ_LZKQ01000285.1"/>
</dbReference>
<proteinExistence type="inferred from homology"/>
<dbReference type="OrthoDB" id="3700428at2"/>
<evidence type="ECO:0000256" key="1">
    <source>
        <dbReference type="ARBA" id="ARBA00009013"/>
    </source>
</evidence>
<dbReference type="CDD" id="cd07043">
    <property type="entry name" value="STAS_anti-anti-sigma_factors"/>
    <property type="match status" value="1"/>
</dbReference>
<dbReference type="InterPro" id="IPR003658">
    <property type="entry name" value="Anti-sigma_ant"/>
</dbReference>
<feature type="domain" description="STAS" evidence="3">
    <location>
        <begin position="30"/>
        <end position="129"/>
    </location>
</feature>
<dbReference type="PROSITE" id="PS50801">
    <property type="entry name" value="STAS"/>
    <property type="match status" value="1"/>
</dbReference>